<organism evidence="5 6">
    <name type="scientific">Pseudomonas turukhanskensis</name>
    <dbReference type="NCBI Taxonomy" id="1806536"/>
    <lineage>
        <taxon>Bacteria</taxon>
        <taxon>Pseudomonadati</taxon>
        <taxon>Pseudomonadota</taxon>
        <taxon>Gammaproteobacteria</taxon>
        <taxon>Pseudomonadales</taxon>
        <taxon>Pseudomonadaceae</taxon>
        <taxon>Pseudomonas</taxon>
    </lineage>
</organism>
<keyword evidence="2 4" id="KW-0547">Nucleotide-binding</keyword>
<evidence type="ECO:0000313" key="5">
    <source>
        <dbReference type="EMBL" id="GLK90338.1"/>
    </source>
</evidence>
<comment type="similarity">
    <text evidence="4">Belongs to the glutamate--cysteine ligase type 2 family. YbdK subfamily.</text>
</comment>
<reference evidence="5" key="2">
    <citation type="submission" date="2023-01" db="EMBL/GenBank/DDBJ databases">
        <authorList>
            <person name="Sun Q."/>
            <person name="Evtushenko L."/>
        </authorList>
    </citation>
    <scope>NUCLEOTIDE SEQUENCE</scope>
    <source>
        <strain evidence="5">VKM B-2935</strain>
    </source>
</reference>
<dbReference type="AlphaFoldDB" id="A0A9W6KB69"/>
<accession>A0A9W6KB69</accession>
<dbReference type="GO" id="GO:0005524">
    <property type="term" value="F:ATP binding"/>
    <property type="evidence" value="ECO:0007669"/>
    <property type="project" value="UniProtKB-KW"/>
</dbReference>
<reference evidence="5" key="1">
    <citation type="journal article" date="2014" name="Int. J. Syst. Evol. Microbiol.">
        <title>Complete genome sequence of Corynebacterium casei LMG S-19264T (=DSM 44701T), isolated from a smear-ripened cheese.</title>
        <authorList>
            <consortium name="US DOE Joint Genome Institute (JGI-PGF)"/>
            <person name="Walter F."/>
            <person name="Albersmeier A."/>
            <person name="Kalinowski J."/>
            <person name="Ruckert C."/>
        </authorList>
    </citation>
    <scope>NUCLEOTIDE SEQUENCE</scope>
    <source>
        <strain evidence="5">VKM B-2935</strain>
    </source>
</reference>
<keyword evidence="6" id="KW-1185">Reference proteome</keyword>
<evidence type="ECO:0000256" key="2">
    <source>
        <dbReference type="ARBA" id="ARBA00022741"/>
    </source>
</evidence>
<dbReference type="GO" id="GO:0042398">
    <property type="term" value="P:modified amino acid biosynthetic process"/>
    <property type="evidence" value="ECO:0007669"/>
    <property type="project" value="InterPro"/>
</dbReference>
<keyword evidence="1 4" id="KW-0436">Ligase</keyword>
<proteinExistence type="inferred from homology"/>
<dbReference type="InterPro" id="IPR006336">
    <property type="entry name" value="GCS2"/>
</dbReference>
<name>A0A9W6KB69_9PSED</name>
<dbReference type="NCBIfam" id="NF010039">
    <property type="entry name" value="PRK13515.1"/>
    <property type="match status" value="1"/>
</dbReference>
<protein>
    <recommendedName>
        <fullName evidence="4">Putative glutamate--cysteine ligase 2</fullName>
        <ecNumber evidence="4">6.3.2.2</ecNumber>
    </recommendedName>
    <alternativeName>
        <fullName evidence="4">Gamma-glutamylcysteine synthetase 2</fullName>
        <shortName evidence="4">GCS 2</shortName>
        <shortName evidence="4">Gamma-GCS 2</shortName>
    </alternativeName>
</protein>
<dbReference type="Proteomes" id="UP001143328">
    <property type="component" value="Unassembled WGS sequence"/>
</dbReference>
<keyword evidence="3 4" id="KW-0067">ATP-binding</keyword>
<dbReference type="RefSeq" id="WP_271196529.1">
    <property type="nucleotide sequence ID" value="NZ_BSFN01000010.1"/>
</dbReference>
<dbReference type="EC" id="6.3.2.2" evidence="4"/>
<comment type="caution">
    <text evidence="5">The sequence shown here is derived from an EMBL/GenBank/DDBJ whole genome shotgun (WGS) entry which is preliminary data.</text>
</comment>
<dbReference type="PANTHER" id="PTHR36510:SF1">
    <property type="entry name" value="GLUTAMATE--CYSTEINE LIGASE 2-RELATED"/>
    <property type="match status" value="1"/>
</dbReference>
<evidence type="ECO:0000256" key="3">
    <source>
        <dbReference type="ARBA" id="ARBA00022840"/>
    </source>
</evidence>
<dbReference type="Gene3D" id="3.30.590.20">
    <property type="match status" value="1"/>
</dbReference>
<evidence type="ECO:0000256" key="1">
    <source>
        <dbReference type="ARBA" id="ARBA00022598"/>
    </source>
</evidence>
<dbReference type="EMBL" id="BSFN01000010">
    <property type="protein sequence ID" value="GLK90338.1"/>
    <property type="molecule type" value="Genomic_DNA"/>
</dbReference>
<dbReference type="HAMAP" id="MF_01609">
    <property type="entry name" value="Glu_cys_ligase_2"/>
    <property type="match status" value="1"/>
</dbReference>
<dbReference type="SUPFAM" id="SSF55931">
    <property type="entry name" value="Glutamine synthetase/guanido kinase"/>
    <property type="match status" value="1"/>
</dbReference>
<dbReference type="InterPro" id="IPR014746">
    <property type="entry name" value="Gln_synth/guanido_kin_cat_dom"/>
</dbReference>
<dbReference type="NCBIfam" id="TIGR02050">
    <property type="entry name" value="gshA_cyan_rel"/>
    <property type="match status" value="1"/>
</dbReference>
<comment type="catalytic activity">
    <reaction evidence="4">
        <text>L-cysteine + L-glutamate + ATP = gamma-L-glutamyl-L-cysteine + ADP + phosphate + H(+)</text>
        <dbReference type="Rhea" id="RHEA:13285"/>
        <dbReference type="ChEBI" id="CHEBI:15378"/>
        <dbReference type="ChEBI" id="CHEBI:29985"/>
        <dbReference type="ChEBI" id="CHEBI:30616"/>
        <dbReference type="ChEBI" id="CHEBI:35235"/>
        <dbReference type="ChEBI" id="CHEBI:43474"/>
        <dbReference type="ChEBI" id="CHEBI:58173"/>
        <dbReference type="ChEBI" id="CHEBI:456216"/>
        <dbReference type="EC" id="6.3.2.2"/>
    </reaction>
</comment>
<evidence type="ECO:0000256" key="4">
    <source>
        <dbReference type="HAMAP-Rule" id="MF_01609"/>
    </source>
</evidence>
<evidence type="ECO:0000313" key="6">
    <source>
        <dbReference type="Proteomes" id="UP001143328"/>
    </source>
</evidence>
<dbReference type="Pfam" id="PF04107">
    <property type="entry name" value="GCS2"/>
    <property type="match status" value="1"/>
</dbReference>
<dbReference type="InterPro" id="IPR050141">
    <property type="entry name" value="GCL_type2/YbdK_subfam"/>
</dbReference>
<comment type="function">
    <text evidence="4">ATP-dependent carboxylate-amine ligase which exhibits weak glutamate--cysteine ligase activity.</text>
</comment>
<sequence length="374" mass="41846">MPAIKPLNFGIEEEYFLSDLTSRELAWEPSPTFLPACREALPDMIAAEMFVSQLELVTPILSSQHEARDCLAKARTTLSWLGEEHGLGIVAAGTHPLAQWRLQHGTDLPHYHDLFNDMQMVARRSVLSGLHVHVGVPGDRIVVMNRVLQWLPMLLALSASSPFWGGRVSGLHSYRQAACDEWPRMGMPEHFASQTDYERYVDALVASGSVRSRSDVWWNIRPALQFPTLELRIADACPHLEDALCIAGLFRAMVTWAVQNPTPGPSETPEQRQLLKENRWRAKRFGIHSEYIEPGTQHSISLESWLDKTWAKIGEYARAGGDEGVYARARHILSTGNSATQQLQRYNAGIQRGALPLEALSGVVDQLRNQTLAV</sequence>
<dbReference type="GO" id="GO:0004357">
    <property type="term" value="F:glutamate-cysteine ligase activity"/>
    <property type="evidence" value="ECO:0007669"/>
    <property type="project" value="UniProtKB-EC"/>
</dbReference>
<dbReference type="PANTHER" id="PTHR36510">
    <property type="entry name" value="GLUTAMATE--CYSTEINE LIGASE 2-RELATED"/>
    <property type="match status" value="1"/>
</dbReference>
<gene>
    <name evidence="5" type="ORF">GCM10017655_34010</name>
</gene>
<dbReference type="InterPro" id="IPR011793">
    <property type="entry name" value="YbdK"/>
</dbReference>